<organism evidence="5 6">
    <name type="scientific">Uliginosibacterium sediminicola</name>
    <dbReference type="NCBI Taxonomy" id="2024550"/>
    <lineage>
        <taxon>Bacteria</taxon>
        <taxon>Pseudomonadati</taxon>
        <taxon>Pseudomonadota</taxon>
        <taxon>Betaproteobacteria</taxon>
        <taxon>Rhodocyclales</taxon>
        <taxon>Zoogloeaceae</taxon>
        <taxon>Uliginosibacterium</taxon>
    </lineage>
</organism>
<dbReference type="EMBL" id="JBDIVE010000002">
    <property type="protein sequence ID" value="MEN3067767.1"/>
    <property type="molecule type" value="Genomic_DNA"/>
</dbReference>
<evidence type="ECO:0000256" key="2">
    <source>
        <dbReference type="ARBA" id="ARBA00023136"/>
    </source>
</evidence>
<proteinExistence type="predicted"/>
<dbReference type="Pfam" id="PF11854">
    <property type="entry name" value="MtrB_PioB"/>
    <property type="match status" value="1"/>
</dbReference>
<name>A0ABU9YVU2_9RHOO</name>
<feature type="chain" id="PRO_5046395635" evidence="4">
    <location>
        <begin position="29"/>
        <end position="742"/>
    </location>
</feature>
<dbReference type="InterPro" id="IPR020016">
    <property type="entry name" value="Decahaem-assoc_OM_MtrB/PioB"/>
</dbReference>
<sequence length="742" mass="80775">MNFRNDTIKLSHVFLAVSAALLSMQARAEDDNDEVFALKHPSNYVEIGAINSSRGSAKAGEYNGLDERGAHLKLNLDVRGGDAYSKNEEGGITRWSLSGTDLGLSSRAIAATLARQGSWNLGFGYDSLRHNISDSYQTPYQGSMGGSSFVLPSNFGLASNTNALSATQLSAMQTQKIYSTRENTSVAGGIELSPQLSFNADFNRLEQSGAKLIAVGAASKAGGATAQTISILPMPTDYRTDTTNLALSWKGEKGLLTSSYYGSYFRNNNDRLSFQTYAGATTMQNMATAPSNDLHQLNLDGHYALASKTKLTGSLSYGRNTQNASFYADPGMLNAALPTSSLDGRVITKNMALKLSNQDIKNLNLSLSAKLNERNNRTASNIYQFNAINANDVAAYPNTPLSVKKTQYELAGDYRISREQSARLAYTHEETHRWCGQYAVSATYPAGTNCVVATATSDSKIDGGYRIRAFDSLDLRIGYSYDHRRTDSDRYAKAAFSGNTSTLGAGVNGGDFYGFYPFFDASRTEQVLKTSLNWQASEALSLGLSGRYTGDRYDDSTYGVQNGDGWSISLDSSYAYSDKGTLSVYVSQQYRRRDLRVLNALPANAWSNVLQDKDNSLGLNLTQKGLLGGKLELAGDLNYSVGKTSYSTKVPYLATCSAAATLTCGSAPDISSQTVQLKFSGLYKLDKTSSLRAQYVLSRLSSNDYYYNAYQYGYTPNTVLPTNEQAPSYTQRIIELSYVHLF</sequence>
<evidence type="ECO:0000256" key="4">
    <source>
        <dbReference type="SAM" id="SignalP"/>
    </source>
</evidence>
<evidence type="ECO:0000256" key="1">
    <source>
        <dbReference type="ARBA" id="ARBA00004442"/>
    </source>
</evidence>
<accession>A0ABU9YVU2</accession>
<dbReference type="InterPro" id="IPR036942">
    <property type="entry name" value="Beta-barrel_TonB_sf"/>
</dbReference>
<reference evidence="5 6" key="1">
    <citation type="journal article" date="2018" name="Int. J. Syst. Evol. Microbiol.">
        <title>Uliginosibacterium sediminicola sp. nov., isolated from freshwater sediment.</title>
        <authorList>
            <person name="Hwang W.M."/>
            <person name="Kim S.M."/>
            <person name="Kang K."/>
            <person name="Ahn T.Y."/>
        </authorList>
    </citation>
    <scope>NUCLEOTIDE SEQUENCE [LARGE SCALE GENOMIC DNA]</scope>
    <source>
        <strain evidence="5 6">M1-21</strain>
    </source>
</reference>
<keyword evidence="6" id="KW-1185">Reference proteome</keyword>
<keyword evidence="3" id="KW-0998">Cell outer membrane</keyword>
<dbReference type="NCBIfam" id="TIGR03509">
    <property type="entry name" value="OMP_MtrB_PioB"/>
    <property type="match status" value="1"/>
</dbReference>
<comment type="caution">
    <text evidence="5">The sequence shown here is derived from an EMBL/GenBank/DDBJ whole genome shotgun (WGS) entry which is preliminary data.</text>
</comment>
<evidence type="ECO:0000256" key="3">
    <source>
        <dbReference type="ARBA" id="ARBA00023237"/>
    </source>
</evidence>
<comment type="subcellular location">
    <subcellularLocation>
        <location evidence="1">Cell outer membrane</location>
    </subcellularLocation>
</comment>
<gene>
    <name evidence="5" type="ORF">ABDB84_04695</name>
</gene>
<dbReference type="Proteomes" id="UP001410394">
    <property type="component" value="Unassembled WGS sequence"/>
</dbReference>
<keyword evidence="2" id="KW-0472">Membrane</keyword>
<evidence type="ECO:0000313" key="6">
    <source>
        <dbReference type="Proteomes" id="UP001410394"/>
    </source>
</evidence>
<keyword evidence="4" id="KW-0732">Signal</keyword>
<dbReference type="Gene3D" id="2.40.170.20">
    <property type="entry name" value="TonB-dependent receptor, beta-barrel domain"/>
    <property type="match status" value="1"/>
</dbReference>
<evidence type="ECO:0000313" key="5">
    <source>
        <dbReference type="EMBL" id="MEN3067767.1"/>
    </source>
</evidence>
<dbReference type="SUPFAM" id="SSF56935">
    <property type="entry name" value="Porins"/>
    <property type="match status" value="1"/>
</dbReference>
<dbReference type="RefSeq" id="WP_345918533.1">
    <property type="nucleotide sequence ID" value="NZ_JBDIVE010000002.1"/>
</dbReference>
<protein>
    <submittedName>
        <fullName evidence="5">MtrB/PioB family decaheme-associated outer membrane protein</fullName>
    </submittedName>
</protein>
<feature type="signal peptide" evidence="4">
    <location>
        <begin position="1"/>
        <end position="28"/>
    </location>
</feature>